<name>E3D0Z3_9BACT</name>
<keyword evidence="6" id="KW-0500">Molybdenum</keyword>
<organism evidence="8 9">
    <name type="scientific">Aminomonas paucivorans DSM 12260</name>
    <dbReference type="NCBI Taxonomy" id="584708"/>
    <lineage>
        <taxon>Bacteria</taxon>
        <taxon>Thermotogati</taxon>
        <taxon>Synergistota</taxon>
        <taxon>Synergistia</taxon>
        <taxon>Synergistales</taxon>
        <taxon>Synergistaceae</taxon>
        <taxon>Aminomonas</taxon>
    </lineage>
</organism>
<evidence type="ECO:0000256" key="4">
    <source>
        <dbReference type="ARBA" id="ARBA00023150"/>
    </source>
</evidence>
<comment type="catalytic activity">
    <reaction evidence="5">
        <text>adenylyl-molybdopterin + molybdate = Mo-molybdopterin + AMP + H(+)</text>
        <dbReference type="Rhea" id="RHEA:35047"/>
        <dbReference type="ChEBI" id="CHEBI:15378"/>
        <dbReference type="ChEBI" id="CHEBI:36264"/>
        <dbReference type="ChEBI" id="CHEBI:62727"/>
        <dbReference type="ChEBI" id="CHEBI:71302"/>
        <dbReference type="ChEBI" id="CHEBI:456215"/>
        <dbReference type="EC" id="2.10.1.1"/>
    </reaction>
</comment>
<dbReference type="InterPro" id="IPR036688">
    <property type="entry name" value="MoeA_C_domain_IV_sf"/>
</dbReference>
<dbReference type="Gene3D" id="3.90.105.10">
    <property type="entry name" value="Molybdopterin biosynthesis moea protein, domain 2"/>
    <property type="match status" value="1"/>
</dbReference>
<dbReference type="GO" id="GO:0061599">
    <property type="term" value="F:molybdopterin molybdotransferase activity"/>
    <property type="evidence" value="ECO:0007669"/>
    <property type="project" value="UniProtKB-UniRule"/>
</dbReference>
<feature type="domain" description="MoaB/Mog" evidence="7">
    <location>
        <begin position="189"/>
        <end position="331"/>
    </location>
</feature>
<dbReference type="SMART" id="SM00852">
    <property type="entry name" value="MoCF_biosynth"/>
    <property type="match status" value="1"/>
</dbReference>
<dbReference type="InterPro" id="IPR005111">
    <property type="entry name" value="MoeA_C_domain_IV"/>
</dbReference>
<dbReference type="EC" id="2.10.1.1" evidence="6"/>
<comment type="cofactor">
    <cofactor evidence="6">
        <name>Mg(2+)</name>
        <dbReference type="ChEBI" id="CHEBI:18420"/>
    </cofactor>
</comment>
<dbReference type="eggNOG" id="COG0303">
    <property type="taxonomic scope" value="Bacteria"/>
</dbReference>
<dbReference type="Pfam" id="PF03453">
    <property type="entry name" value="MoeA_N"/>
    <property type="match status" value="1"/>
</dbReference>
<keyword evidence="6" id="KW-0460">Magnesium</keyword>
<dbReference type="SUPFAM" id="SSF63882">
    <property type="entry name" value="MoeA N-terminal region -like"/>
    <property type="match status" value="1"/>
</dbReference>
<evidence type="ECO:0000256" key="6">
    <source>
        <dbReference type="RuleBase" id="RU365090"/>
    </source>
</evidence>
<dbReference type="CDD" id="cd00887">
    <property type="entry name" value="MoeA"/>
    <property type="match status" value="1"/>
</dbReference>
<evidence type="ECO:0000313" key="9">
    <source>
        <dbReference type="Proteomes" id="UP000005096"/>
    </source>
</evidence>
<dbReference type="InterPro" id="IPR036135">
    <property type="entry name" value="MoeA_linker/N_sf"/>
</dbReference>
<dbReference type="Gene3D" id="2.170.190.11">
    <property type="entry name" value="Molybdopterin biosynthesis moea protein, domain 3"/>
    <property type="match status" value="1"/>
</dbReference>
<dbReference type="HOGENOM" id="CLU_010186_7_2_0"/>
<dbReference type="SUPFAM" id="SSF63867">
    <property type="entry name" value="MoeA C-terminal domain-like"/>
    <property type="match status" value="1"/>
</dbReference>
<keyword evidence="4 6" id="KW-0501">Molybdenum cofactor biosynthesis</keyword>
<comment type="similarity">
    <text evidence="3 6">Belongs to the MoeA family.</text>
</comment>
<dbReference type="SUPFAM" id="SSF53218">
    <property type="entry name" value="Molybdenum cofactor biosynthesis proteins"/>
    <property type="match status" value="1"/>
</dbReference>
<evidence type="ECO:0000313" key="8">
    <source>
        <dbReference type="EMBL" id="EFQ23899.1"/>
    </source>
</evidence>
<dbReference type="UniPathway" id="UPA00344"/>
<evidence type="ECO:0000256" key="2">
    <source>
        <dbReference type="ARBA" id="ARBA00005046"/>
    </source>
</evidence>
<evidence type="ECO:0000256" key="3">
    <source>
        <dbReference type="ARBA" id="ARBA00010763"/>
    </source>
</evidence>
<sequence>MNVLREVAPREEVLTKVIRELGFPWELPPRETPLALEDAAGFPLGETLVASQDHPPFSRSLRDGFAVRCEETAGASPGTPAFLRLAGEVPMGGPASEPLRRGEVLSIHTGGMLPPGADGVLMLEDATVTAGWVEARKALQRGENVVFQGEEYRRGDSLLTAGSRLDERHVGIFAALGKGVVPGVDLSATVLSTGDEVVPLETDPVPQGCVRDVNGWFLTGFLRRRGFRVRHGGILRDDPEALATGFQRAFEESDLILLSGGSSVSVRDHCEEILSQIPAPGLMVRGVNIQPGKPTHLAGSLVPRRLVVGFPGHPLACATVAYTVLLPLLGAWMGSPETWTCRKERVTLLRDLVARAGVEEFVPGRWTPQGVVPLPSASGYVAALREADGFLRFPQERETARSGEEVEFWWIPR</sequence>
<dbReference type="InterPro" id="IPR001453">
    <property type="entry name" value="MoaB/Mog_dom"/>
</dbReference>
<evidence type="ECO:0000256" key="1">
    <source>
        <dbReference type="ARBA" id="ARBA00002901"/>
    </source>
</evidence>
<reference evidence="8 9" key="1">
    <citation type="journal article" date="2010" name="Stand. Genomic Sci.">
        <title>Non-contiguous finished genome sequence of Aminomonas paucivorans type strain (GLU-3).</title>
        <authorList>
            <person name="Pitluck S."/>
            <person name="Yasawong M."/>
            <person name="Held B."/>
            <person name="Lapidus A."/>
            <person name="Nolan M."/>
            <person name="Copeland A."/>
            <person name="Lucas S."/>
            <person name="Del Rio T.G."/>
            <person name="Tice H."/>
            <person name="Cheng J.F."/>
            <person name="Chertkov O."/>
            <person name="Goodwin L."/>
            <person name="Tapia R."/>
            <person name="Han C."/>
            <person name="Liolios K."/>
            <person name="Ivanova N."/>
            <person name="Mavromatis K."/>
            <person name="Ovchinnikova G."/>
            <person name="Pati A."/>
            <person name="Chen A."/>
            <person name="Palaniappan K."/>
            <person name="Land M."/>
            <person name="Hauser L."/>
            <person name="Chang Y.J."/>
            <person name="Jeffries C.D."/>
            <person name="Pukall R."/>
            <person name="Spring S."/>
            <person name="Rohde M."/>
            <person name="Sikorski J."/>
            <person name="Goker M."/>
            <person name="Woyke T."/>
            <person name="Bristow J."/>
            <person name="Eisen J.A."/>
            <person name="Markowitz V."/>
            <person name="Hugenholtz P."/>
            <person name="Kyrpides N.C."/>
            <person name="Klenk H.P."/>
        </authorList>
    </citation>
    <scope>NUCLEOTIDE SEQUENCE [LARGE SCALE GENOMIC DNA]</scope>
    <source>
        <strain evidence="8 9">DSM 12260</strain>
    </source>
</reference>
<dbReference type="GO" id="GO:0006777">
    <property type="term" value="P:Mo-molybdopterin cofactor biosynthetic process"/>
    <property type="evidence" value="ECO:0007669"/>
    <property type="project" value="UniProtKB-UniRule"/>
</dbReference>
<dbReference type="GO" id="GO:0046872">
    <property type="term" value="F:metal ion binding"/>
    <property type="evidence" value="ECO:0007669"/>
    <property type="project" value="UniProtKB-UniRule"/>
</dbReference>
<dbReference type="OrthoDB" id="9804758at2"/>
<dbReference type="InterPro" id="IPR005110">
    <property type="entry name" value="MoeA_linker/N"/>
</dbReference>
<comment type="function">
    <text evidence="1 6">Catalyzes the insertion of molybdate into adenylated molybdopterin with the concomitant release of AMP.</text>
</comment>
<dbReference type="PANTHER" id="PTHR10192">
    <property type="entry name" value="MOLYBDOPTERIN BIOSYNTHESIS PROTEIN"/>
    <property type="match status" value="1"/>
</dbReference>
<keyword evidence="6" id="KW-0479">Metal-binding</keyword>
<dbReference type="InterPro" id="IPR036425">
    <property type="entry name" value="MoaB/Mog-like_dom_sf"/>
</dbReference>
<dbReference type="Proteomes" id="UP000005096">
    <property type="component" value="Chromosome"/>
</dbReference>
<gene>
    <name evidence="8" type="ORF">Apau_1480</name>
</gene>
<evidence type="ECO:0000259" key="7">
    <source>
        <dbReference type="SMART" id="SM00852"/>
    </source>
</evidence>
<dbReference type="Pfam" id="PF00994">
    <property type="entry name" value="MoCF_biosynth"/>
    <property type="match status" value="1"/>
</dbReference>
<dbReference type="STRING" id="584708.Apau_1480"/>
<dbReference type="EMBL" id="CM001022">
    <property type="protein sequence ID" value="EFQ23899.1"/>
    <property type="molecule type" value="Genomic_DNA"/>
</dbReference>
<protein>
    <recommendedName>
        <fullName evidence="6">Molybdopterin molybdenumtransferase</fullName>
        <ecNumber evidence="6">2.10.1.1</ecNumber>
    </recommendedName>
</protein>
<dbReference type="PaxDb" id="584708-Apau_1480"/>
<dbReference type="AlphaFoldDB" id="E3D0Z3"/>
<evidence type="ECO:0000256" key="5">
    <source>
        <dbReference type="ARBA" id="ARBA00047317"/>
    </source>
</evidence>
<dbReference type="GO" id="GO:0005829">
    <property type="term" value="C:cytosol"/>
    <property type="evidence" value="ECO:0007669"/>
    <property type="project" value="TreeGrafter"/>
</dbReference>
<comment type="pathway">
    <text evidence="2 6">Cofactor biosynthesis; molybdopterin biosynthesis.</text>
</comment>
<dbReference type="InterPro" id="IPR038987">
    <property type="entry name" value="MoeA-like"/>
</dbReference>
<proteinExistence type="inferred from homology"/>
<keyword evidence="6" id="KW-0808">Transferase</keyword>
<dbReference type="Gene3D" id="2.40.340.10">
    <property type="entry name" value="MoeA, C-terminal, domain IV"/>
    <property type="match status" value="1"/>
</dbReference>
<dbReference type="Gene3D" id="3.40.980.10">
    <property type="entry name" value="MoaB/Mog-like domain"/>
    <property type="match status" value="1"/>
</dbReference>
<dbReference type="Pfam" id="PF03454">
    <property type="entry name" value="MoeA_C"/>
    <property type="match status" value="1"/>
</dbReference>
<keyword evidence="9" id="KW-1185">Reference proteome</keyword>
<dbReference type="PANTHER" id="PTHR10192:SF5">
    <property type="entry name" value="GEPHYRIN"/>
    <property type="match status" value="1"/>
</dbReference>
<dbReference type="RefSeq" id="WP_006301103.1">
    <property type="nucleotide sequence ID" value="NZ_CM001022.1"/>
</dbReference>
<accession>E3D0Z3</accession>